<dbReference type="Proteomes" id="UP000187429">
    <property type="component" value="Unassembled WGS sequence"/>
</dbReference>
<evidence type="ECO:0000256" key="3">
    <source>
        <dbReference type="PROSITE-ProRule" id="PRU00339"/>
    </source>
</evidence>
<gene>
    <name evidence="5" type="ORF">AYI69_g5746</name>
</gene>
<dbReference type="PANTHER" id="PTHR22767:SF2">
    <property type="entry name" value="N(ALPHA)-ACETYLTRANSFERASE 15_16, ISOFORM A"/>
    <property type="match status" value="1"/>
</dbReference>
<evidence type="ECO:0000256" key="2">
    <source>
        <dbReference type="ARBA" id="ARBA00022803"/>
    </source>
</evidence>
<organism evidence="5 6">
    <name type="scientific">Smittium culicis</name>
    <dbReference type="NCBI Taxonomy" id="133412"/>
    <lineage>
        <taxon>Eukaryota</taxon>
        <taxon>Fungi</taxon>
        <taxon>Fungi incertae sedis</taxon>
        <taxon>Zoopagomycota</taxon>
        <taxon>Kickxellomycotina</taxon>
        <taxon>Harpellomycetes</taxon>
        <taxon>Harpellales</taxon>
        <taxon>Legeriomycetaceae</taxon>
        <taxon>Smittium</taxon>
    </lineage>
</organism>
<proteinExistence type="predicted"/>
<dbReference type="Gene3D" id="1.25.40.1010">
    <property type="match status" value="1"/>
</dbReference>
<dbReference type="EMBL" id="LSSM01002472">
    <property type="protein sequence ID" value="OMJ21562.1"/>
    <property type="molecule type" value="Genomic_DNA"/>
</dbReference>
<dbReference type="SUPFAM" id="SSF48452">
    <property type="entry name" value="TPR-like"/>
    <property type="match status" value="2"/>
</dbReference>
<dbReference type="Pfam" id="PF13414">
    <property type="entry name" value="TPR_11"/>
    <property type="match status" value="1"/>
</dbReference>
<keyword evidence="5" id="KW-0808">Transferase</keyword>
<dbReference type="PANTHER" id="PTHR22767">
    <property type="entry name" value="N-TERMINAL ACETYLTRANSFERASE-RELATED"/>
    <property type="match status" value="1"/>
</dbReference>
<name>A0A1R1Y3M3_9FUNG</name>
<keyword evidence="6" id="KW-1185">Reference proteome</keyword>
<dbReference type="SMART" id="SM00028">
    <property type="entry name" value="TPR"/>
    <property type="match status" value="3"/>
</dbReference>
<dbReference type="InterPro" id="IPR011990">
    <property type="entry name" value="TPR-like_helical_dom_sf"/>
</dbReference>
<keyword evidence="2 3" id="KW-0802">TPR repeat</keyword>
<dbReference type="InterPro" id="IPR019734">
    <property type="entry name" value="TPR_rpt"/>
</dbReference>
<dbReference type="GO" id="GO:0016740">
    <property type="term" value="F:transferase activity"/>
    <property type="evidence" value="ECO:0007669"/>
    <property type="project" value="UniProtKB-KW"/>
</dbReference>
<evidence type="ECO:0000313" key="5">
    <source>
        <dbReference type="EMBL" id="OMJ21562.1"/>
    </source>
</evidence>
<dbReference type="PIRSF" id="PIRSF000422">
    <property type="entry name" value="N-terminal-AcTrfase-A_aux_su"/>
    <property type="match status" value="1"/>
</dbReference>
<feature type="repeat" description="TPR" evidence="3">
    <location>
        <begin position="81"/>
        <end position="114"/>
    </location>
</feature>
<dbReference type="InterPro" id="IPR021183">
    <property type="entry name" value="NatA_aux_su"/>
</dbReference>
<evidence type="ECO:0000313" key="6">
    <source>
        <dbReference type="Proteomes" id="UP000187429"/>
    </source>
</evidence>
<feature type="compositionally biased region" description="Low complexity" evidence="4">
    <location>
        <begin position="562"/>
        <end position="575"/>
    </location>
</feature>
<reference evidence="6" key="1">
    <citation type="submission" date="2017-01" db="EMBL/GenBank/DDBJ databases">
        <authorList>
            <person name="Wang Y."/>
            <person name="White M."/>
            <person name="Kvist S."/>
            <person name="Moncalvo J.-M."/>
        </authorList>
    </citation>
    <scope>NUCLEOTIDE SEQUENCE [LARGE SCALE GENOMIC DNA]</scope>
    <source>
        <strain evidence="6">ID-206-W2</strain>
    </source>
</reference>
<dbReference type="Gene3D" id="1.25.40.1040">
    <property type="match status" value="2"/>
</dbReference>
<feature type="compositionally biased region" description="Polar residues" evidence="4">
    <location>
        <begin position="589"/>
        <end position="607"/>
    </location>
</feature>
<sequence length="859" mass="97474">MSTNPLTELPHKGQTQFKAALKMFETREYKKGLKATELILKKTPNHSESMSLKGLFLFNLGKKEEGYTWVKDGLKANIMSPISWHIYGLVYRADKKYPDAIRCYLQALKRDPDNLQIYRDLAFLQAQSRNYDDLIQTRIKILNISNPNNALWIGLAIAYQLNNNYYKAIEIIDNNFDPKKFDSDYSASEIYLYKSKLLMLAGENQEANEFLSSVSDKVLDKPSYQSFKAQVNLSLDQNAEAKAIYLDLLSNNCDNLEYIAGYLASISAIKEFDPSCISLQHLIDLSNSTEFDSEKATQSIIELQSSYPDSNTLRILPLFFCSVDDFEPLASDYLKSMIIRAQENVEAYVWAEFFCIQHLDRLGNSDSALSRLETLIQENPEIVELQTTKAKILKHLGNLPAAESAMDKARNLELSDRFLNSKTVKYMLRNDNLKGAEEKFLMFIRKDATNKIQEISELQANWYLLERARSHLRKSKIGRALACYSDVIKSFEEYYDDQLDFHSYCLRKTTLNSYINMIQWADKIHSNNPIFVSACSEYLYCLVQLYDKVNSSNDVTKAAGASNNDNSKSTNSSSNKKSKSKAKPSQKSGNSKGATDLPQNSDNSSATPFVDEVTRSLQYINSKTPLDFAIPLIDTINISKKVHPKIQSALFEVYLRLPKSLNLAVKILNDCAENNPDPNIVINFLRISHAIKNVNPSDYSEENSLDLSDLKSKISKQFGNKIDLNGSDSEILSNLEQNMSVSLLHNTLACSTGYEKLSAYSGNDYSQMIRRSSDLLSKFIELSHQSEINHNQLGNKVQIQDIQQINRAFNNILDIASKRNSLSLKDSTSVDNADLKDYVQSKYDFFAKSAAELYPNFKL</sequence>
<accession>A0A1R1Y3M3</accession>
<feature type="region of interest" description="Disordered" evidence="4">
    <location>
        <begin position="557"/>
        <end position="607"/>
    </location>
</feature>
<evidence type="ECO:0000256" key="1">
    <source>
        <dbReference type="ARBA" id="ARBA00022737"/>
    </source>
</evidence>
<dbReference type="AlphaFoldDB" id="A0A1R1Y3M3"/>
<dbReference type="OrthoDB" id="10263032at2759"/>
<protein>
    <submittedName>
        <fullName evidence="5">N-alpha-acetyltransferase 16, NatA auxiliary subunit</fullName>
    </submittedName>
</protein>
<dbReference type="GO" id="GO:0031415">
    <property type="term" value="C:NatA complex"/>
    <property type="evidence" value="ECO:0007669"/>
    <property type="project" value="TreeGrafter"/>
</dbReference>
<dbReference type="Pfam" id="PF12569">
    <property type="entry name" value="NatA_aux_su"/>
    <property type="match status" value="2"/>
</dbReference>
<comment type="caution">
    <text evidence="5">The sequence shown here is derived from an EMBL/GenBank/DDBJ whole genome shotgun (WGS) entry which is preliminary data.</text>
</comment>
<evidence type="ECO:0000256" key="4">
    <source>
        <dbReference type="SAM" id="MobiDB-lite"/>
    </source>
</evidence>
<keyword evidence="1" id="KW-0677">Repeat</keyword>
<dbReference type="PROSITE" id="PS50005">
    <property type="entry name" value="TPR"/>
    <property type="match status" value="1"/>
</dbReference>